<evidence type="ECO:0008006" key="4">
    <source>
        <dbReference type="Google" id="ProtNLM"/>
    </source>
</evidence>
<keyword evidence="1" id="KW-0732">Signal</keyword>
<feature type="signal peptide" evidence="1">
    <location>
        <begin position="1"/>
        <end position="27"/>
    </location>
</feature>
<dbReference type="AlphaFoldDB" id="A0A7W6MAT1"/>
<proteinExistence type="predicted"/>
<comment type="caution">
    <text evidence="2">The sequence shown here is derived from an EMBL/GenBank/DDBJ whole genome shotgun (WGS) entry which is preliminary data.</text>
</comment>
<dbReference type="RefSeq" id="WP_025056597.1">
    <property type="nucleotide sequence ID" value="NZ_JACIFU010000002.1"/>
</dbReference>
<reference evidence="2 3" key="1">
    <citation type="submission" date="2020-08" db="EMBL/GenBank/DDBJ databases">
        <title>Genomic Encyclopedia of Type Strains, Phase IV (KMG-IV): sequencing the most valuable type-strain genomes for metagenomic binning, comparative biology and taxonomic classification.</title>
        <authorList>
            <person name="Goeker M."/>
        </authorList>
    </citation>
    <scope>NUCLEOTIDE SEQUENCE [LARGE SCALE GENOMIC DNA]</scope>
    <source>
        <strain evidence="2 3">DSM 101015</strain>
    </source>
</reference>
<gene>
    <name evidence="2" type="ORF">GGR93_002379</name>
</gene>
<protein>
    <recommendedName>
        <fullName evidence="4">DUF2860 domain-containing protein</fullName>
    </recommendedName>
</protein>
<sequence length="308" mass="34653">MHFSAFKQSLLTLLTGAVLAIAPQADAQTKTTVKQAFSYENLPVLAGEGISETSRLRHALVSETDVALKHRTTEGSTFAFGIKIKAQAYASDDVDDKATVEFIGSYQVPLDTENKWQFRLQAVHAVSQSEKDRIFDRTRIGARLQFKHDKEHTTRARLRLGHRDQNEALFEGYDQREVLAEITHEWRPNADRFMVSGTIYGETRRAEKDQYSYAEVGARATLRVPLSDLTEITGRVKFYQRDFDGAFASSSPLTRSDTRMAAHIRVDRKLSQNSKGFAYIGWDSNRSNITSRSYDGAIFGAGISMVLK</sequence>
<accession>A0A7W6MAT1</accession>
<dbReference type="EMBL" id="JACIFU010000002">
    <property type="protein sequence ID" value="MBB4174606.1"/>
    <property type="molecule type" value="Genomic_DNA"/>
</dbReference>
<name>A0A7W6MAT1_9RHOB</name>
<keyword evidence="3" id="KW-1185">Reference proteome</keyword>
<dbReference type="OrthoDB" id="7853481at2"/>
<evidence type="ECO:0000256" key="1">
    <source>
        <dbReference type="SAM" id="SignalP"/>
    </source>
</evidence>
<dbReference type="Proteomes" id="UP000565745">
    <property type="component" value="Unassembled WGS sequence"/>
</dbReference>
<feature type="chain" id="PRO_5030534274" description="DUF2860 domain-containing protein" evidence="1">
    <location>
        <begin position="28"/>
        <end position="308"/>
    </location>
</feature>
<evidence type="ECO:0000313" key="3">
    <source>
        <dbReference type="Proteomes" id="UP000565745"/>
    </source>
</evidence>
<organism evidence="2 3">
    <name type="scientific">Sulfitobacter noctilucicola</name>
    <dbReference type="NCBI Taxonomy" id="1342301"/>
    <lineage>
        <taxon>Bacteria</taxon>
        <taxon>Pseudomonadati</taxon>
        <taxon>Pseudomonadota</taxon>
        <taxon>Alphaproteobacteria</taxon>
        <taxon>Rhodobacterales</taxon>
        <taxon>Roseobacteraceae</taxon>
        <taxon>Sulfitobacter</taxon>
    </lineage>
</organism>
<evidence type="ECO:0000313" key="2">
    <source>
        <dbReference type="EMBL" id="MBB4174606.1"/>
    </source>
</evidence>